<evidence type="ECO:0000256" key="2">
    <source>
        <dbReference type="ARBA" id="ARBA00004496"/>
    </source>
</evidence>
<evidence type="ECO:0000256" key="8">
    <source>
        <dbReference type="ARBA" id="ARBA00040444"/>
    </source>
</evidence>
<evidence type="ECO:0000256" key="5">
    <source>
        <dbReference type="ARBA" id="ARBA00022490"/>
    </source>
</evidence>
<evidence type="ECO:0000313" key="10">
    <source>
        <dbReference type="Proteomes" id="UP000507222"/>
    </source>
</evidence>
<evidence type="ECO:0000256" key="4">
    <source>
        <dbReference type="ARBA" id="ARBA00022448"/>
    </source>
</evidence>
<keyword evidence="5" id="KW-0963">Cytoplasm</keyword>
<dbReference type="GO" id="GO:0005737">
    <property type="term" value="C:cytoplasm"/>
    <property type="evidence" value="ECO:0007669"/>
    <property type="project" value="UniProtKB-SubCell"/>
</dbReference>
<name>A0A6J5VDL5_PRUAR</name>
<keyword evidence="7" id="KW-0539">Nucleus</keyword>
<dbReference type="Gene3D" id="1.25.10.10">
    <property type="entry name" value="Leucine-rich Repeat Variant"/>
    <property type="match status" value="1"/>
</dbReference>
<comment type="similarity">
    <text evidence="3">Belongs to the exportin family.</text>
</comment>
<evidence type="ECO:0000256" key="3">
    <source>
        <dbReference type="ARBA" id="ARBA00009466"/>
    </source>
</evidence>
<dbReference type="PANTHER" id="PTHR12596:SF1">
    <property type="entry name" value="EXPORTIN-4"/>
    <property type="match status" value="1"/>
</dbReference>
<dbReference type="InterPro" id="IPR044189">
    <property type="entry name" value="XPO4/7-like"/>
</dbReference>
<gene>
    <name evidence="9" type="ORF">CURHAP_LOCUS42201</name>
</gene>
<dbReference type="EMBL" id="CAEKDK010000007">
    <property type="protein sequence ID" value="CAB4285954.1"/>
    <property type="molecule type" value="Genomic_DNA"/>
</dbReference>
<sequence>MNSAAAEQLFVTVPDSPAIPGVIAVLDGARLRELSGGHARFQAIRIRECFLSSDNKRVLSLVCMQHANFPRGLLQAKVSSVAAQLLNRGWILRAANYDCSTTAFADGVKQGSDLTEGCSECNLVQPGPAWRDVFGYWWPYRWLLSLYGALRQKFSCEGYWLDCPHSCRCTKVNVQFCSLTGTIFPSDACLVWLKLGTAFVINFARVLRSMSIWARVDGIDPPVLFLKLLMWKGESEISTVVVRCCPLQRLQLPLCLTTLEITSLNGVTLCFGIQPYGTLTLLCVLMSEVVKNLMTNNSEEETWSWEARDILLDTWTALLVPINRSGGNALLPAEGKNATATASASAFKDDDSDYLQASIVALDERLSSYALIARAAIDVTFLCSQGCLLSVLNGLVRGIIDPTETLEELYSLLLITGHVIADEGEGETPLVMDSKCYTNSFSTNLEAENHPLVILCSSIIRFAEKSLEPEMRASVFSPRLMELLWDSVLLSSSRSTSSVIRADVLCRLLYGSLQDGKFVLDIIVRISLTALMSYPGEKDLQALTCFQLLNALVQQKHICVHLVVLDSWRDLANAFANEKTLFLLNTAHQRSLAQTLVHSASGLRNSEASNLYVRDLMGHMATYLVEMSSKSDFKSIAQQPDIILPVSCLLERLRGAASASEPRTQKAIYELGFSVMNPVLVLLEVYKHESAVVYLILKFVVAWVDGQISYLEAQETAIVVNFCMSLLQLYSSNNIGKISISLSTSLLTEAKTEKYKDLRALLQLLSSLCSKDLVDFSSDSTATHATNISQVVYFGLHIVTPLLSLDLLKYPKFCYDYFSLLSHLLEVYPETVAQLNSEAFSHVLGTLDFGLHHQDVEIVDMCLRALRALASYHYVETSAGKVGLGSHAAGLKDPGGNFKEGILSRFLRSVLQLLLFEDYSPDLVSSAADALLPLILCEQSLYQRLGSELIERQANATLKSRLTNALQCLTSANQLSATLDRKNYQVFRKNLNSFLIDVRGFLRTM</sequence>
<reference evidence="9 10" key="1">
    <citation type="submission" date="2020-05" db="EMBL/GenBank/DDBJ databases">
        <authorList>
            <person name="Campoy J."/>
            <person name="Schneeberger K."/>
            <person name="Spophaly S."/>
        </authorList>
    </citation>
    <scope>NUCLEOTIDE SEQUENCE [LARGE SCALE GENOMIC DNA]</scope>
    <source>
        <strain evidence="9">PruArmRojPasFocal</strain>
    </source>
</reference>
<dbReference type="SUPFAM" id="SSF48371">
    <property type="entry name" value="ARM repeat"/>
    <property type="match status" value="1"/>
</dbReference>
<keyword evidence="6" id="KW-0653">Protein transport</keyword>
<dbReference type="GO" id="GO:0005643">
    <property type="term" value="C:nuclear pore"/>
    <property type="evidence" value="ECO:0007669"/>
    <property type="project" value="TreeGrafter"/>
</dbReference>
<comment type="subcellular location">
    <subcellularLocation>
        <location evidence="2">Cytoplasm</location>
    </subcellularLocation>
    <subcellularLocation>
        <location evidence="1">Nucleus</location>
    </subcellularLocation>
</comment>
<dbReference type="PANTHER" id="PTHR12596">
    <property type="entry name" value="EXPORTIN 4,7-RELATED"/>
    <property type="match status" value="1"/>
</dbReference>
<protein>
    <recommendedName>
        <fullName evidence="8">Exportin-4</fullName>
    </recommendedName>
</protein>
<evidence type="ECO:0000256" key="7">
    <source>
        <dbReference type="ARBA" id="ARBA00023242"/>
    </source>
</evidence>
<dbReference type="Proteomes" id="UP000507222">
    <property type="component" value="Unassembled WGS sequence"/>
</dbReference>
<dbReference type="FunFam" id="1.25.10.10:FF:000287">
    <property type="entry name" value="Exportin-4 protein"/>
    <property type="match status" value="1"/>
</dbReference>
<evidence type="ECO:0000256" key="1">
    <source>
        <dbReference type="ARBA" id="ARBA00004123"/>
    </source>
</evidence>
<dbReference type="InterPro" id="IPR011989">
    <property type="entry name" value="ARM-like"/>
</dbReference>
<dbReference type="GO" id="GO:0006611">
    <property type="term" value="P:protein export from nucleus"/>
    <property type="evidence" value="ECO:0007669"/>
    <property type="project" value="TreeGrafter"/>
</dbReference>
<organism evidence="9 10">
    <name type="scientific">Prunus armeniaca</name>
    <name type="common">Apricot</name>
    <name type="synonym">Armeniaca vulgaris</name>
    <dbReference type="NCBI Taxonomy" id="36596"/>
    <lineage>
        <taxon>Eukaryota</taxon>
        <taxon>Viridiplantae</taxon>
        <taxon>Streptophyta</taxon>
        <taxon>Embryophyta</taxon>
        <taxon>Tracheophyta</taxon>
        <taxon>Spermatophyta</taxon>
        <taxon>Magnoliopsida</taxon>
        <taxon>eudicotyledons</taxon>
        <taxon>Gunneridae</taxon>
        <taxon>Pentapetalae</taxon>
        <taxon>rosids</taxon>
        <taxon>fabids</taxon>
        <taxon>Rosales</taxon>
        <taxon>Rosaceae</taxon>
        <taxon>Amygdaloideae</taxon>
        <taxon>Amygdaleae</taxon>
        <taxon>Prunus</taxon>
    </lineage>
</organism>
<keyword evidence="4" id="KW-0813">Transport</keyword>
<proteinExistence type="inferred from homology"/>
<evidence type="ECO:0000313" key="9">
    <source>
        <dbReference type="EMBL" id="CAB4285954.1"/>
    </source>
</evidence>
<dbReference type="AlphaFoldDB" id="A0A6J5VDL5"/>
<evidence type="ECO:0000256" key="6">
    <source>
        <dbReference type="ARBA" id="ARBA00022927"/>
    </source>
</evidence>
<dbReference type="InterPro" id="IPR016024">
    <property type="entry name" value="ARM-type_fold"/>
</dbReference>
<accession>A0A6J5VDL5</accession>
<dbReference type="GO" id="GO:0005049">
    <property type="term" value="F:nuclear export signal receptor activity"/>
    <property type="evidence" value="ECO:0007669"/>
    <property type="project" value="InterPro"/>
</dbReference>